<evidence type="ECO:0000313" key="1">
    <source>
        <dbReference type="EMBL" id="MFC5498134.1"/>
    </source>
</evidence>
<protein>
    <recommendedName>
        <fullName evidence="3">Phage tail assembly protein</fullName>
    </recommendedName>
</protein>
<evidence type="ECO:0008006" key="3">
    <source>
        <dbReference type="Google" id="ProtNLM"/>
    </source>
</evidence>
<reference evidence="2" key="1">
    <citation type="journal article" date="2019" name="Int. J. Syst. Evol. Microbiol.">
        <title>The Global Catalogue of Microorganisms (GCM) 10K type strain sequencing project: providing services to taxonomists for standard genome sequencing and annotation.</title>
        <authorList>
            <consortium name="The Broad Institute Genomics Platform"/>
            <consortium name="The Broad Institute Genome Sequencing Center for Infectious Disease"/>
            <person name="Wu L."/>
            <person name="Ma J."/>
        </authorList>
    </citation>
    <scope>NUCLEOTIDE SEQUENCE [LARGE SCALE GENOMIC DNA]</scope>
    <source>
        <strain evidence="2">CCUG 57401</strain>
    </source>
</reference>
<comment type="caution">
    <text evidence="1">The sequence shown here is derived from an EMBL/GenBank/DDBJ whole genome shotgun (WGS) entry which is preliminary data.</text>
</comment>
<name>A0ABW0NC26_9BURK</name>
<dbReference type="EMBL" id="JBHSMF010000006">
    <property type="protein sequence ID" value="MFC5498134.1"/>
    <property type="molecule type" value="Genomic_DNA"/>
</dbReference>
<evidence type="ECO:0000313" key="2">
    <source>
        <dbReference type="Proteomes" id="UP001596037"/>
    </source>
</evidence>
<proteinExistence type="predicted"/>
<dbReference type="Proteomes" id="UP001596037">
    <property type="component" value="Unassembled WGS sequence"/>
</dbReference>
<accession>A0ABW0NC26</accession>
<sequence>MARKLMVSDTVQVPVTLVLAGKGGKSETHKFHLVQDRLGGEELRKQMASDSPVNEFLAGITKGWGGQKLVVEEDGTPSEFSQEAFADMLTIAGAPAVFLNAYVKEVVAKEKN</sequence>
<dbReference type="RefSeq" id="WP_376850194.1">
    <property type="nucleotide sequence ID" value="NZ_JBHSMF010000006.1"/>
</dbReference>
<gene>
    <name evidence="1" type="ORF">ACFPOE_11360</name>
</gene>
<keyword evidence="2" id="KW-1185">Reference proteome</keyword>
<organism evidence="1 2">
    <name type="scientific">Caenimonas terrae</name>
    <dbReference type="NCBI Taxonomy" id="696074"/>
    <lineage>
        <taxon>Bacteria</taxon>
        <taxon>Pseudomonadati</taxon>
        <taxon>Pseudomonadota</taxon>
        <taxon>Betaproteobacteria</taxon>
        <taxon>Burkholderiales</taxon>
        <taxon>Comamonadaceae</taxon>
        <taxon>Caenimonas</taxon>
    </lineage>
</organism>